<dbReference type="Gene3D" id="3.10.180.10">
    <property type="entry name" value="2,3-Dihydroxybiphenyl 1,2-Dioxygenase, domain 1"/>
    <property type="match status" value="1"/>
</dbReference>
<dbReference type="PANTHER" id="PTHR33993">
    <property type="entry name" value="GLYOXALASE-RELATED"/>
    <property type="match status" value="1"/>
</dbReference>
<dbReference type="Proteomes" id="UP000577386">
    <property type="component" value="Unassembled WGS sequence"/>
</dbReference>
<dbReference type="PANTHER" id="PTHR33993:SF10">
    <property type="entry name" value="CONSERVED PROTEIN"/>
    <property type="match status" value="1"/>
</dbReference>
<accession>A0A7W3NV45</accession>
<dbReference type="GeneID" id="93977744"/>
<dbReference type="InterPro" id="IPR029068">
    <property type="entry name" value="Glyas_Bleomycin-R_OHBP_Dase"/>
</dbReference>
<protein>
    <submittedName>
        <fullName evidence="2">Putative enzyme related to lactoylglutathione lyase</fullName>
    </submittedName>
</protein>
<keyword evidence="2" id="KW-0456">Lyase</keyword>
<sequence>MLTTDFVDGAPNWLDIGAPDIDGARSFYGSLFGWHFESAGPEAGGYGFFQLDGKTVAGGMRCGPEQGPPAWTLYFRTADAAATARAVEQAHGQVLFGPVDVLGQGHMAVLGDRAGVKFGVWQPGRTKGVDAANAPGTVRRDQERAGAGCRRGPSVPVVRREVAGLGRSCCSLKQFLFTDDRVGDAVPPAPLRRELCLRPLGAEAPGARLVRASDDVVEPVGLDLAHP</sequence>
<evidence type="ECO:0000313" key="3">
    <source>
        <dbReference type="Proteomes" id="UP000577386"/>
    </source>
</evidence>
<reference evidence="2 3" key="1">
    <citation type="submission" date="2020-08" db="EMBL/GenBank/DDBJ databases">
        <title>Sequencing the genomes of 1000 actinobacteria strains.</title>
        <authorList>
            <person name="Klenk H.-P."/>
        </authorList>
    </citation>
    <scope>NUCLEOTIDE SEQUENCE [LARGE SCALE GENOMIC DNA]</scope>
    <source>
        <strain evidence="2 3">DSM 41827</strain>
    </source>
</reference>
<feature type="domain" description="VOC" evidence="1">
    <location>
        <begin position="10"/>
        <end position="123"/>
    </location>
</feature>
<proteinExistence type="predicted"/>
<dbReference type="InterPro" id="IPR004360">
    <property type="entry name" value="Glyas_Fos-R_dOase_dom"/>
</dbReference>
<dbReference type="CDD" id="cd07247">
    <property type="entry name" value="SgaA_N_like"/>
    <property type="match status" value="1"/>
</dbReference>
<dbReference type="AlphaFoldDB" id="A0A7W3NV45"/>
<name>A0A7W3NV45_STRMR</name>
<dbReference type="InterPro" id="IPR052164">
    <property type="entry name" value="Anthracycline_SecMetBiosynth"/>
</dbReference>
<dbReference type="PROSITE" id="PS51819">
    <property type="entry name" value="VOC"/>
    <property type="match status" value="1"/>
</dbReference>
<keyword evidence="3" id="KW-1185">Reference proteome</keyword>
<gene>
    <name evidence="2" type="ORF">HDA42_006467</name>
</gene>
<dbReference type="EMBL" id="JACJIJ010000002">
    <property type="protein sequence ID" value="MBA9057289.1"/>
    <property type="molecule type" value="Genomic_DNA"/>
</dbReference>
<dbReference type="GO" id="GO:0016829">
    <property type="term" value="F:lyase activity"/>
    <property type="evidence" value="ECO:0007669"/>
    <property type="project" value="UniProtKB-KW"/>
</dbReference>
<organism evidence="2 3">
    <name type="scientific">Streptomyces murinus</name>
    <dbReference type="NCBI Taxonomy" id="33900"/>
    <lineage>
        <taxon>Bacteria</taxon>
        <taxon>Bacillati</taxon>
        <taxon>Actinomycetota</taxon>
        <taxon>Actinomycetes</taxon>
        <taxon>Kitasatosporales</taxon>
        <taxon>Streptomycetaceae</taxon>
        <taxon>Streptomyces</taxon>
    </lineage>
</organism>
<evidence type="ECO:0000313" key="2">
    <source>
        <dbReference type="EMBL" id="MBA9057289.1"/>
    </source>
</evidence>
<dbReference type="Pfam" id="PF00903">
    <property type="entry name" value="Glyoxalase"/>
    <property type="match status" value="1"/>
</dbReference>
<evidence type="ECO:0000259" key="1">
    <source>
        <dbReference type="PROSITE" id="PS51819"/>
    </source>
</evidence>
<comment type="caution">
    <text evidence="2">The sequence shown here is derived from an EMBL/GenBank/DDBJ whole genome shotgun (WGS) entry which is preliminary data.</text>
</comment>
<dbReference type="SUPFAM" id="SSF54593">
    <property type="entry name" value="Glyoxalase/Bleomycin resistance protein/Dihydroxybiphenyl dioxygenase"/>
    <property type="match status" value="1"/>
</dbReference>
<dbReference type="InterPro" id="IPR037523">
    <property type="entry name" value="VOC_core"/>
</dbReference>
<dbReference type="RefSeq" id="WP_259408773.1">
    <property type="nucleotide sequence ID" value="NZ_BAAAHW010000049.1"/>
</dbReference>